<dbReference type="EMBL" id="VSSQ01031478">
    <property type="protein sequence ID" value="MPM82378.1"/>
    <property type="molecule type" value="Genomic_DNA"/>
</dbReference>
<protein>
    <submittedName>
        <fullName evidence="1">Uncharacterized protein</fullName>
    </submittedName>
</protein>
<name>A0A645CZU5_9ZZZZ</name>
<accession>A0A645CZU5</accession>
<gene>
    <name evidence="1" type="ORF">SDC9_129439</name>
</gene>
<comment type="caution">
    <text evidence="1">The sequence shown here is derived from an EMBL/GenBank/DDBJ whole genome shotgun (WGS) entry which is preliminary data.</text>
</comment>
<reference evidence="1" key="1">
    <citation type="submission" date="2019-08" db="EMBL/GenBank/DDBJ databases">
        <authorList>
            <person name="Kucharzyk K."/>
            <person name="Murdoch R.W."/>
            <person name="Higgins S."/>
            <person name="Loffler F."/>
        </authorList>
    </citation>
    <scope>NUCLEOTIDE SEQUENCE</scope>
</reference>
<sequence>MVLDHVAHLPGLVEITPTPFNAHLFCHGDFHMIDRAVIPVIHKQGVGKTQRQQVQNGLFSQIVVDAVNLALFKIFANLIVDLARCRQ</sequence>
<organism evidence="1">
    <name type="scientific">bioreactor metagenome</name>
    <dbReference type="NCBI Taxonomy" id="1076179"/>
    <lineage>
        <taxon>unclassified sequences</taxon>
        <taxon>metagenomes</taxon>
        <taxon>ecological metagenomes</taxon>
    </lineage>
</organism>
<evidence type="ECO:0000313" key="1">
    <source>
        <dbReference type="EMBL" id="MPM82378.1"/>
    </source>
</evidence>
<dbReference type="AlphaFoldDB" id="A0A645CZU5"/>
<proteinExistence type="predicted"/>